<comment type="caution">
    <text evidence="1">The sequence shown here is derived from an EMBL/GenBank/DDBJ whole genome shotgun (WGS) entry which is preliminary data.</text>
</comment>
<dbReference type="Proteomes" id="UP000034044">
    <property type="component" value="Unassembled WGS sequence"/>
</dbReference>
<dbReference type="EMBL" id="LBSR01000014">
    <property type="protein sequence ID" value="KKQ21743.1"/>
    <property type="molecule type" value="Genomic_DNA"/>
</dbReference>
<accession>A0A0G0FRU1</accession>
<evidence type="ECO:0000313" key="1">
    <source>
        <dbReference type="EMBL" id="KKQ21743.1"/>
    </source>
</evidence>
<reference evidence="1 2" key="1">
    <citation type="journal article" date="2015" name="Nature">
        <title>rRNA introns, odd ribosomes, and small enigmatic genomes across a large radiation of phyla.</title>
        <authorList>
            <person name="Brown C.T."/>
            <person name="Hug L.A."/>
            <person name="Thomas B.C."/>
            <person name="Sharon I."/>
            <person name="Castelle C.J."/>
            <person name="Singh A."/>
            <person name="Wilkins M.J."/>
            <person name="Williams K.H."/>
            <person name="Banfield J.F."/>
        </authorList>
    </citation>
    <scope>NUCLEOTIDE SEQUENCE [LARGE SCALE GENOMIC DNA]</scope>
</reference>
<organism evidence="1 2">
    <name type="scientific">Candidatus Wolfebacteria bacterium GW2011_GWC1_37_10</name>
    <dbReference type="NCBI Taxonomy" id="1619010"/>
    <lineage>
        <taxon>Bacteria</taxon>
        <taxon>Candidatus Wolfeibacteriota</taxon>
    </lineage>
</organism>
<dbReference type="AlphaFoldDB" id="A0A0G0FRU1"/>
<protein>
    <submittedName>
        <fullName evidence="1">Uncharacterized protein</fullName>
    </submittedName>
</protein>
<evidence type="ECO:0000313" key="2">
    <source>
        <dbReference type="Proteomes" id="UP000034044"/>
    </source>
</evidence>
<name>A0A0G0FRU1_9BACT</name>
<gene>
    <name evidence="1" type="ORF">US36_C0014G0003</name>
</gene>
<proteinExistence type="predicted"/>
<sequence>MKFNFIISKWANFYFFASNLTEWHFSCRKDYNLTRIKETGPPTEKELVSLNEFKKILLKYKFDLAKIFYIHNEKEIWQKLEKIVKKSEFEKIESVFKILKPRFELIWKKSEKQLNKRVILFKSLLNKTEYQNLLNNLCLFFDNKKSIEEIGIIALISPLSGEAITAAGGANIDNKHITLEIPDLKINNWELEYSFGIIAHEIAHLLFKRLNNIKIINKIIFDLKIPKKMPKNLIPQYSTAEFITELIIELLVPFGYLSQKYFKNKPTNIVFSKSNLKNIGENYKTFKNNKTASSIKLRKLIVWQLYPLISFYIESNKKIDKNIIKEFTKFTSKIIWK</sequence>